<dbReference type="PANTHER" id="PTHR46235">
    <property type="entry name" value="PHD FINGER-CONTAINING PROTEIN DDB_G0268158"/>
    <property type="match status" value="1"/>
</dbReference>
<dbReference type="Pfam" id="PF26055">
    <property type="entry name" value="Mtase_EDM2"/>
    <property type="match status" value="2"/>
</dbReference>
<dbReference type="PANTHER" id="PTHR46235:SF3">
    <property type="entry name" value="PHD FINGER-CONTAINING PROTEIN DDB_G0268158"/>
    <property type="match status" value="1"/>
</dbReference>
<evidence type="ECO:0000259" key="5">
    <source>
        <dbReference type="Pfam" id="PF26055"/>
    </source>
</evidence>
<gene>
    <name evidence="6" type="ORF">QJS10_CPA05g00992</name>
</gene>
<reference evidence="6" key="1">
    <citation type="journal article" date="2023" name="Nat. Commun.">
        <title>Diploid and tetraploid genomes of Acorus and the evolution of monocots.</title>
        <authorList>
            <person name="Ma L."/>
            <person name="Liu K.W."/>
            <person name="Li Z."/>
            <person name="Hsiao Y.Y."/>
            <person name="Qi Y."/>
            <person name="Fu T."/>
            <person name="Tang G.D."/>
            <person name="Zhang D."/>
            <person name="Sun W.H."/>
            <person name="Liu D.K."/>
            <person name="Li Y."/>
            <person name="Chen G.Z."/>
            <person name="Liu X.D."/>
            <person name="Liao X.Y."/>
            <person name="Jiang Y.T."/>
            <person name="Yu X."/>
            <person name="Hao Y."/>
            <person name="Huang J."/>
            <person name="Zhao X.W."/>
            <person name="Ke S."/>
            <person name="Chen Y.Y."/>
            <person name="Wu W.L."/>
            <person name="Hsu J.L."/>
            <person name="Lin Y.F."/>
            <person name="Huang M.D."/>
            <person name="Li C.Y."/>
            <person name="Huang L."/>
            <person name="Wang Z.W."/>
            <person name="Zhao X."/>
            <person name="Zhong W.Y."/>
            <person name="Peng D.H."/>
            <person name="Ahmad S."/>
            <person name="Lan S."/>
            <person name="Zhang J.S."/>
            <person name="Tsai W.C."/>
            <person name="Van de Peer Y."/>
            <person name="Liu Z.J."/>
        </authorList>
    </citation>
    <scope>NUCLEOTIDE SEQUENCE</scope>
    <source>
        <strain evidence="6">CP</strain>
    </source>
</reference>
<proteinExistence type="predicted"/>
<evidence type="ECO:0000256" key="3">
    <source>
        <dbReference type="SAM" id="MobiDB-lite"/>
    </source>
</evidence>
<keyword evidence="2" id="KW-0539">Nucleus</keyword>
<evidence type="ECO:0000256" key="1">
    <source>
        <dbReference type="ARBA" id="ARBA00004123"/>
    </source>
</evidence>
<dbReference type="InterPro" id="IPR022702">
    <property type="entry name" value="Cytosine_MeTrfase1_RFD"/>
</dbReference>
<feature type="compositionally biased region" description="Polar residues" evidence="3">
    <location>
        <begin position="789"/>
        <end position="800"/>
    </location>
</feature>
<feature type="region of interest" description="Disordered" evidence="3">
    <location>
        <begin position="710"/>
        <end position="811"/>
    </location>
</feature>
<evidence type="ECO:0000259" key="4">
    <source>
        <dbReference type="Pfam" id="PF12047"/>
    </source>
</evidence>
<reference evidence="6" key="2">
    <citation type="submission" date="2023-06" db="EMBL/GenBank/DDBJ databases">
        <authorList>
            <person name="Ma L."/>
            <person name="Liu K.-W."/>
            <person name="Li Z."/>
            <person name="Hsiao Y.-Y."/>
            <person name="Qi Y."/>
            <person name="Fu T."/>
            <person name="Tang G."/>
            <person name="Zhang D."/>
            <person name="Sun W.-H."/>
            <person name="Liu D.-K."/>
            <person name="Li Y."/>
            <person name="Chen G.-Z."/>
            <person name="Liu X.-D."/>
            <person name="Liao X.-Y."/>
            <person name="Jiang Y.-T."/>
            <person name="Yu X."/>
            <person name="Hao Y."/>
            <person name="Huang J."/>
            <person name="Zhao X.-W."/>
            <person name="Ke S."/>
            <person name="Chen Y.-Y."/>
            <person name="Wu W.-L."/>
            <person name="Hsu J.-L."/>
            <person name="Lin Y.-F."/>
            <person name="Huang M.-D."/>
            <person name="Li C.-Y."/>
            <person name="Huang L."/>
            <person name="Wang Z.-W."/>
            <person name="Zhao X."/>
            <person name="Zhong W.-Y."/>
            <person name="Peng D.-H."/>
            <person name="Ahmad S."/>
            <person name="Lan S."/>
            <person name="Zhang J.-S."/>
            <person name="Tsai W.-C."/>
            <person name="Van De Peer Y."/>
            <person name="Liu Z.-J."/>
        </authorList>
    </citation>
    <scope>NUCLEOTIDE SEQUENCE</scope>
    <source>
        <strain evidence="6">CP</strain>
        <tissue evidence="6">Leaves</tissue>
    </source>
</reference>
<feature type="compositionally biased region" description="Basic and acidic residues" evidence="3">
    <location>
        <begin position="733"/>
        <end position="743"/>
    </location>
</feature>
<feature type="compositionally biased region" description="Basic residues" evidence="3">
    <location>
        <begin position="744"/>
        <end position="755"/>
    </location>
</feature>
<feature type="domain" description="RFTS" evidence="4">
    <location>
        <begin position="14"/>
        <end position="139"/>
    </location>
</feature>
<dbReference type="Pfam" id="PF12047">
    <property type="entry name" value="DNMT1-RFD"/>
    <property type="match status" value="1"/>
</dbReference>
<name>A0AAV9EV25_ACOCL</name>
<keyword evidence="7" id="KW-1185">Reference proteome</keyword>
<evidence type="ECO:0000313" key="7">
    <source>
        <dbReference type="Proteomes" id="UP001180020"/>
    </source>
</evidence>
<evidence type="ECO:0008006" key="8">
    <source>
        <dbReference type="Google" id="ProtNLM"/>
    </source>
</evidence>
<accession>A0AAV9EV25</accession>
<dbReference type="InterPro" id="IPR058939">
    <property type="entry name" value="Mtase_EDM2"/>
</dbReference>
<feature type="domain" description="DM2" evidence="5">
    <location>
        <begin position="512"/>
        <end position="551"/>
    </location>
</feature>
<dbReference type="Gene3D" id="3.30.40.10">
    <property type="entry name" value="Zinc/RING finger domain, C3HC4 (zinc finger)"/>
    <property type="match status" value="1"/>
</dbReference>
<evidence type="ECO:0000313" key="6">
    <source>
        <dbReference type="EMBL" id="KAK1316668.1"/>
    </source>
</evidence>
<dbReference type="EMBL" id="JAUJYO010000005">
    <property type="protein sequence ID" value="KAK1316668.1"/>
    <property type="molecule type" value="Genomic_DNA"/>
</dbReference>
<dbReference type="InterPro" id="IPR013083">
    <property type="entry name" value="Znf_RING/FYVE/PHD"/>
</dbReference>
<evidence type="ECO:0000256" key="2">
    <source>
        <dbReference type="ARBA" id="ARBA00023242"/>
    </source>
</evidence>
<comment type="caution">
    <text evidence="6">The sequence shown here is derived from an EMBL/GenBank/DDBJ whole genome shotgun (WGS) entry which is preliminary data.</text>
</comment>
<protein>
    <recommendedName>
        <fullName evidence="8">DNA (cytosine-5)-methyltransferase 1 replication foci domain-containing protein</fullName>
    </recommendedName>
</protein>
<dbReference type="AlphaFoldDB" id="A0AAV9EV25"/>
<comment type="subcellular location">
    <subcellularLocation>
        <location evidence="1">Nucleus</location>
    </subcellularLocation>
</comment>
<dbReference type="Proteomes" id="UP001180020">
    <property type="component" value="Unassembled WGS sequence"/>
</dbReference>
<organism evidence="6 7">
    <name type="scientific">Acorus calamus</name>
    <name type="common">Sweet flag</name>
    <dbReference type="NCBI Taxonomy" id="4465"/>
    <lineage>
        <taxon>Eukaryota</taxon>
        <taxon>Viridiplantae</taxon>
        <taxon>Streptophyta</taxon>
        <taxon>Embryophyta</taxon>
        <taxon>Tracheophyta</taxon>
        <taxon>Spermatophyta</taxon>
        <taxon>Magnoliopsida</taxon>
        <taxon>Liliopsida</taxon>
        <taxon>Acoraceae</taxon>
        <taxon>Acorus</taxon>
    </lineage>
</organism>
<feature type="compositionally biased region" description="Polar residues" evidence="3">
    <location>
        <begin position="716"/>
        <end position="728"/>
    </location>
</feature>
<dbReference type="GO" id="GO:0005634">
    <property type="term" value="C:nucleus"/>
    <property type="evidence" value="ECO:0007669"/>
    <property type="project" value="UniProtKB-SubCell"/>
</dbReference>
<sequence length="973" mass="109033">MKSLSDDDEEITPDSVTNYHFVDNKDEPVSYFVLPLRWSDDADGDGPQTPKKSVFLHGEAGIDKIHRQVTAWRLDLSGEAPEVFVLAKDNKWIKLVKPRKSFEEEIRTISIVVQCLHYLRRNPEAQAKSLWEHVQKVFSTYEIRPSEADVVDHLRLIDMIMKRDEVLATSKVLVGFLEDKPKKRKASAEGSQADLDGFIVDDAEDEGPSDMEGIDDDDEESDLFDTVCALCDNGGELLCCEGICMRSFHPTEEAGEDSDCISLGYTDTEVKAIQNFLCLNCQFKKHQCYVCGKLGSSDKSVGAEDFLLQLSVGDYLFLIKLLISRDIIFEDSDNEEDITARAWDGLLPNRILIYCLKHQIDEGLGTPIRNHIKFPDVPQKKKACLQELPKNVLAKKKKAVSEIRDLMRSSSSLTLEEIVKRHDVPSTHACFSRPVDKTITMGKVDGSIEAVRTALQKLDDGCSIEDAKAVCEPEIVNQIIKWRNRLKVYLAPFLHGMRYTSFGRHFTKKEKLQEIVDFCCGANDFSCFMKQKLDETGKKCLFRNYDLIQPKIMGLNPPFGVKACLANKFIDKALQFKPKLLILIVPEETERLDKKNRPEYDLIWEDCTSLSGKSFYLPGSVDVKDKQMEQWNVKPPVLYLWSHKNWTQRHWTIAERHGHTSRQIKESCPAIEEKTSPQNPDQHKEEDQDVFGDLPSILDDIPGVEEQTIPAKPISHSDQNVRVESGSSKQKKRPAENLKERHPARSKKSKKPKVVRRPDDSRRELPPVPPASSDMSITPLKRATDNEEQPSSHLTHNVFTGPSHFTEDPYSSGLRNDLHNWSSSGGGPLGDMRSMSPIAMDEWFPRYGGSGGGGIDGMSRAGFGGMDDLGHMGFNRMAPPQSLPPYPFPTLVSRAPPPSYGMSATQRYAPRLEETNFAPLGMSGRADMYDLAGRSAGGGSGGGYPPPDVMGGYMHGQHRYPGPGSGTGGWLND</sequence>
<feature type="domain" description="DM2" evidence="5">
    <location>
        <begin position="552"/>
        <end position="655"/>
    </location>
</feature>
<feature type="compositionally biased region" description="Basic and acidic residues" evidence="3">
    <location>
        <begin position="756"/>
        <end position="765"/>
    </location>
</feature>